<dbReference type="Gene3D" id="3.40.50.150">
    <property type="entry name" value="Vaccinia Virus protein VP39"/>
    <property type="match status" value="1"/>
</dbReference>
<dbReference type="EMBL" id="CP059066">
    <property type="protein sequence ID" value="QSQ10539.1"/>
    <property type="molecule type" value="Genomic_DNA"/>
</dbReference>
<dbReference type="PANTHER" id="PTHR42998">
    <property type="entry name" value="TYPE I RESTRICTION ENZYME HINDVIIP M PROTEIN-RELATED"/>
    <property type="match status" value="1"/>
</dbReference>
<proteinExistence type="predicted"/>
<gene>
    <name evidence="3" type="ORF">H0A61_02949</name>
</gene>
<reference evidence="3" key="1">
    <citation type="submission" date="2020-07" db="EMBL/GenBank/DDBJ databases">
        <title>Koleobacter methoxysyntrophicus gen. nov., sp. nov., a novel anaerobic bacterium isolated from deep subsurface oil field and proposal of Koleobacterales ord. nov. in the phylum Firmicutes.</title>
        <authorList>
            <person name="Sakamoto S."/>
            <person name="Tamaki H."/>
        </authorList>
    </citation>
    <scope>NUCLEOTIDE SEQUENCE</scope>
    <source>
        <strain evidence="3">NRmbB1</strain>
    </source>
</reference>
<sequence>MAKNWKTIILKKFEELDPKKEILTVFDEKTKSLDFLKCIKQHQKQNFEDEAYVRTYLVLRLTKELDYPYEAIELEKKYSIGHPSKKEARLDILVKTKKGHPFMLLECKTPENFIKEKDDAIENQLFAIAKQEIKGKIKPKYLVLYTIEIKNGEVLDRAIIIDFEQYPTYEDWKEVGEPSLDEVPADYGTAKKYTYANIEKPDPITGLKPLRKDYTLADFEKLRVDLHNKLWAGGEADYNDIFYHLIKIMLVKIYDELFTPDEEIYNFQIFYKNGKPETPKELTKRLEEKYKIALKELLNYDDEKIKEIPLIERDKFTYEKLFYAVEKLQEISLTENVHSKEEDVLGLFFESILQNEFKQSKGQYFTHKNIVRFLIYTLELDKLAVYKLNQTYPHFPYIIDPAAGSGTFLIEAMKIITKEVLKNKNKLKLTRSLKEKIKDLEDVNRKHRWAEDYIYGIEPNARLGLATKLNMILHGDGNMNVFVEDGLMPFKIKDKAFYTRKWKGKDVGLLAEHEETGIYPKLINGRFDVVMSNPPFSMKIDAMRSYKYIKDTFVFYDKKNSENLFIERWFQLLAPKGKLGVVLPESVFDTKENMYIRNFLYKYFKIKAIVSLPKEAFEPYTSTKVSLLTAERKTDEEIKTWEDKWREYANQYNKLRNSKIIQFFIDNDKILNSFRKLLDKHNIEIDYSKVLVHDLLDDNLKKDIEEKIPQKDKNKFKTLVKKIESFKNKYKLEDLDTEDNRNILKQFLKQFYPQEQEFKSFKEFLHYIYDDVLEIATLDYPQIKGQNNYCNSWWVFGEVSRHFNYPIFYAEVKNIGYKRTKRGEQDKDIPIKDENGNIIAFRNDLFKVKAEKVKRTYWVKKGNKVVQEEKDEIIKTNIIIDTENPETVLDYLRKANIWSDNLNFDFEVEKNEDTH</sequence>
<feature type="domain" description="DNA methylase adenine-specific" evidence="1">
    <location>
        <begin position="341"/>
        <end position="677"/>
    </location>
</feature>
<dbReference type="PRINTS" id="PR00507">
    <property type="entry name" value="N12N6MTFRASE"/>
</dbReference>
<dbReference type="Proteomes" id="UP000662904">
    <property type="component" value="Chromosome"/>
</dbReference>
<dbReference type="Pfam" id="PF02384">
    <property type="entry name" value="N6_Mtase"/>
    <property type="match status" value="1"/>
</dbReference>
<dbReference type="SUPFAM" id="SSF53335">
    <property type="entry name" value="S-adenosyl-L-methionine-dependent methyltransferases"/>
    <property type="match status" value="1"/>
</dbReference>
<dbReference type="InterPro" id="IPR003356">
    <property type="entry name" value="DNA_methylase_A-5"/>
</dbReference>
<organism evidence="3 4">
    <name type="scientific">Koleobacter methoxysyntrophicus</name>
    <dbReference type="NCBI Taxonomy" id="2751313"/>
    <lineage>
        <taxon>Bacteria</taxon>
        <taxon>Bacillati</taxon>
        <taxon>Bacillota</taxon>
        <taxon>Clostridia</taxon>
        <taxon>Koleobacterales</taxon>
        <taxon>Koleobacteraceae</taxon>
        <taxon>Koleobacter</taxon>
    </lineage>
</organism>
<keyword evidence="4" id="KW-1185">Reference proteome</keyword>
<dbReference type="InterPro" id="IPR029464">
    <property type="entry name" value="HSDR_N"/>
</dbReference>
<dbReference type="InterPro" id="IPR052916">
    <property type="entry name" value="Type-I_RE_MTase_Subunit"/>
</dbReference>
<dbReference type="KEGG" id="kme:H0A61_02949"/>
<dbReference type="PANTHER" id="PTHR42998:SF1">
    <property type="entry name" value="TYPE I RESTRICTION ENZYME HINDI METHYLASE SUBUNIT"/>
    <property type="match status" value="1"/>
</dbReference>
<dbReference type="GO" id="GO:0003677">
    <property type="term" value="F:DNA binding"/>
    <property type="evidence" value="ECO:0007669"/>
    <property type="project" value="InterPro"/>
</dbReference>
<dbReference type="InterPro" id="IPR029063">
    <property type="entry name" value="SAM-dependent_MTases_sf"/>
</dbReference>
<dbReference type="RefSeq" id="WP_206707849.1">
    <property type="nucleotide sequence ID" value="NZ_CP059066.1"/>
</dbReference>
<dbReference type="AlphaFoldDB" id="A0A8A0RSR1"/>
<name>A0A8A0RSR1_9FIRM</name>
<evidence type="ECO:0000259" key="1">
    <source>
        <dbReference type="Pfam" id="PF02384"/>
    </source>
</evidence>
<dbReference type="REBASE" id="474786">
    <property type="entry name" value="M.KmeB1ORF2949P"/>
</dbReference>
<evidence type="ECO:0000313" key="4">
    <source>
        <dbReference type="Proteomes" id="UP000662904"/>
    </source>
</evidence>
<protein>
    <submittedName>
        <fullName evidence="3">Uncharacterized protein</fullName>
    </submittedName>
</protein>
<evidence type="ECO:0000313" key="3">
    <source>
        <dbReference type="EMBL" id="QSQ10539.1"/>
    </source>
</evidence>
<dbReference type="GO" id="GO:0008170">
    <property type="term" value="F:N-methyltransferase activity"/>
    <property type="evidence" value="ECO:0007669"/>
    <property type="project" value="InterPro"/>
</dbReference>
<evidence type="ECO:0000259" key="2">
    <source>
        <dbReference type="Pfam" id="PF13588"/>
    </source>
</evidence>
<dbReference type="Pfam" id="PF13588">
    <property type="entry name" value="HSDR_N_2"/>
    <property type="match status" value="1"/>
</dbReference>
<feature type="domain" description="Type I restriction enzyme R protein N-terminal" evidence="2">
    <location>
        <begin position="50"/>
        <end position="117"/>
    </location>
</feature>
<accession>A0A8A0RSR1</accession>